<evidence type="ECO:0000313" key="5">
    <source>
        <dbReference type="EMBL" id="KAL3655403.1"/>
    </source>
</evidence>
<evidence type="ECO:0000313" key="6">
    <source>
        <dbReference type="Proteomes" id="UP001632038"/>
    </source>
</evidence>
<evidence type="ECO:0000259" key="4">
    <source>
        <dbReference type="PROSITE" id="PS50033"/>
    </source>
</evidence>
<keyword evidence="2" id="KW-0150">Chloroplast</keyword>
<keyword evidence="2" id="KW-0444">Lipid biosynthesis</keyword>
<feature type="region of interest" description="Disordered" evidence="3">
    <location>
        <begin position="216"/>
        <end position="238"/>
    </location>
</feature>
<dbReference type="CDD" id="cd16118">
    <property type="entry name" value="UBX2_UBXN9"/>
    <property type="match status" value="1"/>
</dbReference>
<dbReference type="Pfam" id="PF01643">
    <property type="entry name" value="Acyl-ACP_TE"/>
    <property type="match status" value="1"/>
</dbReference>
<dbReference type="Pfam" id="PF00789">
    <property type="entry name" value="UBX"/>
    <property type="match status" value="1"/>
</dbReference>
<dbReference type="InterPro" id="IPR044232">
    <property type="entry name" value="PUX1"/>
</dbReference>
<comment type="subcellular location">
    <subcellularLocation>
        <location evidence="2">Plastid</location>
        <location evidence="2">Chloroplast</location>
    </subcellularLocation>
</comment>
<organism evidence="5 6">
    <name type="scientific">Castilleja foliolosa</name>
    <dbReference type="NCBI Taxonomy" id="1961234"/>
    <lineage>
        <taxon>Eukaryota</taxon>
        <taxon>Viridiplantae</taxon>
        <taxon>Streptophyta</taxon>
        <taxon>Embryophyta</taxon>
        <taxon>Tracheophyta</taxon>
        <taxon>Spermatophyta</taxon>
        <taxon>Magnoliopsida</taxon>
        <taxon>eudicotyledons</taxon>
        <taxon>Gunneridae</taxon>
        <taxon>Pentapetalae</taxon>
        <taxon>asterids</taxon>
        <taxon>lamiids</taxon>
        <taxon>Lamiales</taxon>
        <taxon>Orobanchaceae</taxon>
        <taxon>Pedicularideae</taxon>
        <taxon>Castillejinae</taxon>
        <taxon>Castilleja</taxon>
    </lineage>
</organism>
<accession>A0ABD3ELU6</accession>
<dbReference type="InterPro" id="IPR049427">
    <property type="entry name" value="Acyl-ACP_TE_C"/>
</dbReference>
<dbReference type="InterPro" id="IPR001012">
    <property type="entry name" value="UBX_dom"/>
</dbReference>
<comment type="caution">
    <text evidence="5">The sequence shown here is derived from an EMBL/GenBank/DDBJ whole genome shotgun (WGS) entry which is preliminary data.</text>
</comment>
<dbReference type="SUPFAM" id="SSF54236">
    <property type="entry name" value="Ubiquitin-like"/>
    <property type="match status" value="1"/>
</dbReference>
<keyword evidence="6" id="KW-1185">Reference proteome</keyword>
<feature type="region of interest" description="Disordered" evidence="3">
    <location>
        <begin position="468"/>
        <end position="493"/>
    </location>
</feature>
<gene>
    <name evidence="5" type="primary">PUX1_1</name>
    <name evidence="5" type="ORF">CASFOL_001189</name>
</gene>
<keyword evidence="2" id="KW-0276">Fatty acid metabolism</keyword>
<evidence type="ECO:0000256" key="3">
    <source>
        <dbReference type="SAM" id="MobiDB-lite"/>
    </source>
</evidence>
<keyword evidence="1" id="KW-0833">Ubl conjugation pathway</keyword>
<dbReference type="PROSITE" id="PS50033">
    <property type="entry name" value="UBX"/>
    <property type="match status" value="1"/>
</dbReference>
<dbReference type="PANTHER" id="PTHR47557">
    <property type="entry name" value="PLANT UBX DOMAIN-CONTAINING PROTEIN 1"/>
    <property type="match status" value="1"/>
</dbReference>
<protein>
    <recommendedName>
        <fullName evidence="2">Acyl-[acyl-carrier-protein] hydrolase</fullName>
        <ecNumber evidence="2">3.1.2.-</ecNumber>
    </recommendedName>
</protein>
<proteinExistence type="inferred from homology"/>
<dbReference type="Gene3D" id="3.10.129.10">
    <property type="entry name" value="Hotdog Thioesterase"/>
    <property type="match status" value="1"/>
</dbReference>
<dbReference type="Proteomes" id="UP001632038">
    <property type="component" value="Unassembled WGS sequence"/>
</dbReference>
<name>A0ABD3ELU6_9LAMI</name>
<dbReference type="PANTHER" id="PTHR47557:SF2">
    <property type="entry name" value="PLANT UBX DOMAIN-CONTAINING PROTEIN 1"/>
    <property type="match status" value="1"/>
</dbReference>
<dbReference type="GO" id="GO:0006633">
    <property type="term" value="P:fatty acid biosynthetic process"/>
    <property type="evidence" value="ECO:0007669"/>
    <property type="project" value="UniProtKB-KW"/>
</dbReference>
<dbReference type="GO" id="GO:0009507">
    <property type="term" value="C:chloroplast"/>
    <property type="evidence" value="ECO:0007669"/>
    <property type="project" value="UniProtKB-SubCell"/>
</dbReference>
<keyword evidence="2" id="KW-0275">Fatty acid biosynthesis</keyword>
<dbReference type="InterPro" id="IPR029071">
    <property type="entry name" value="Ubiquitin-like_domsf"/>
</dbReference>
<keyword evidence="2" id="KW-0378">Hydrolase</keyword>
<comment type="function">
    <text evidence="2">Plays an essential role in chain termination during de novo fatty acid synthesis.</text>
</comment>
<dbReference type="InterPro" id="IPR002864">
    <property type="entry name" value="Acyl-ACP_thioesterase_NHD"/>
</dbReference>
<dbReference type="EC" id="3.1.2.-" evidence="2"/>
<evidence type="ECO:0000256" key="2">
    <source>
        <dbReference type="RuleBase" id="RU363096"/>
    </source>
</evidence>
<evidence type="ECO:0000256" key="1">
    <source>
        <dbReference type="ARBA" id="ARBA00022786"/>
    </source>
</evidence>
<dbReference type="EMBL" id="JAVIJP010000002">
    <property type="protein sequence ID" value="KAL3655403.1"/>
    <property type="molecule type" value="Genomic_DNA"/>
</dbReference>
<keyword evidence="2" id="KW-0934">Plastid</keyword>
<dbReference type="Pfam" id="PF20791">
    <property type="entry name" value="Acyl-ACP_TE_C"/>
    <property type="match status" value="1"/>
</dbReference>
<dbReference type="InterPro" id="IPR029069">
    <property type="entry name" value="HotDog_dom_sf"/>
</dbReference>
<sequence>MNRALSLGDVEAFDKKNVKSCITILESLIAARLAAAREKYGREIRVFETSIASATHNNVSDAEVTDDFYEFTPEDYYRILATKKEDKHLKTKKIRDAEDAARRARITKAVIRVRFPDNHTLEVTFHPSETIQSLVDLLNKVVAHPEMPFYLYTTPPKKQLKDMSQDFYSADFLPGAIVYFACDVPKGDNEAPFAGCFLQEDDMSLQGLEFIAQQSEPVSQPAPEPVTTGPSVVPERKPADKKNIKPKWLKMIEVACNHNESVGFSTDGFGTLTIMRKLHLIWVTARMRIEIYKYPAWGDHVVEVETWYQNEGRIGPRRDWFLKDFATGEVIGRATRSKWVTNQDTRRLQKVNDDVRNEYIAFSPKTLGLTFPEENNGSLKEIAKLNDPAQYSKVGLVPRRDDLDMNHHVNNVAYIGWVLESRLSKQSVPKEIIDSHEVQTITLEYRRECQQDDVVDCLTAPENAFSELRGINGSPPVGKDLHRQNSDNILGAQ</sequence>
<comment type="similarity">
    <text evidence="2">Belongs to the acyl-ACP thioesterase family.</text>
</comment>
<dbReference type="GO" id="GO:0016787">
    <property type="term" value="F:hydrolase activity"/>
    <property type="evidence" value="ECO:0007669"/>
    <property type="project" value="UniProtKB-KW"/>
</dbReference>
<dbReference type="AlphaFoldDB" id="A0ABD3ELU6"/>
<dbReference type="SUPFAM" id="SSF54637">
    <property type="entry name" value="Thioesterase/thiol ester dehydrase-isomerase"/>
    <property type="match status" value="2"/>
</dbReference>
<dbReference type="Gene3D" id="3.10.20.90">
    <property type="entry name" value="Phosphatidylinositol 3-kinase Catalytic Subunit, Chain A, domain 1"/>
    <property type="match status" value="1"/>
</dbReference>
<feature type="domain" description="UBX" evidence="4">
    <location>
        <begin position="104"/>
        <end position="180"/>
    </location>
</feature>
<keyword evidence="2" id="KW-0443">Lipid metabolism</keyword>
<reference evidence="6" key="1">
    <citation type="journal article" date="2024" name="IScience">
        <title>Strigolactones Initiate the Formation of Haustorium-like Structures in Castilleja.</title>
        <authorList>
            <person name="Buerger M."/>
            <person name="Peterson D."/>
            <person name="Chory J."/>
        </authorList>
    </citation>
    <scope>NUCLEOTIDE SEQUENCE [LARGE SCALE GENOMIC DNA]</scope>
</reference>